<dbReference type="EMBL" id="CP102487">
    <property type="protein sequence ID" value="UUX58827.1"/>
    <property type="molecule type" value="Genomic_DNA"/>
</dbReference>
<gene>
    <name evidence="7" type="ORF">NUH22_16290</name>
</gene>
<dbReference type="GO" id="GO:0016616">
    <property type="term" value="F:oxidoreductase activity, acting on the CH-OH group of donors, NAD or NADP as acceptor"/>
    <property type="evidence" value="ECO:0007669"/>
    <property type="project" value="InterPro"/>
</dbReference>
<dbReference type="InterPro" id="IPR029753">
    <property type="entry name" value="D-isomer_DH_CS"/>
</dbReference>
<dbReference type="GO" id="GO:0051287">
    <property type="term" value="F:NAD binding"/>
    <property type="evidence" value="ECO:0007669"/>
    <property type="project" value="InterPro"/>
</dbReference>
<dbReference type="SUPFAM" id="SSF51735">
    <property type="entry name" value="NAD(P)-binding Rossmann-fold domains"/>
    <property type="match status" value="1"/>
</dbReference>
<dbReference type="RefSeq" id="WP_257745644.1">
    <property type="nucleotide sequence ID" value="NZ_CP102487.1"/>
</dbReference>
<organism evidence="7 8">
    <name type="scientific">Glutamicibacter halophytocola</name>
    <dbReference type="NCBI Taxonomy" id="1933880"/>
    <lineage>
        <taxon>Bacteria</taxon>
        <taxon>Bacillati</taxon>
        <taxon>Actinomycetota</taxon>
        <taxon>Actinomycetes</taxon>
        <taxon>Micrococcales</taxon>
        <taxon>Micrococcaceae</taxon>
        <taxon>Glutamicibacter</taxon>
    </lineage>
</organism>
<evidence type="ECO:0000259" key="5">
    <source>
        <dbReference type="Pfam" id="PF00389"/>
    </source>
</evidence>
<evidence type="ECO:0000259" key="6">
    <source>
        <dbReference type="Pfam" id="PF02826"/>
    </source>
</evidence>
<dbReference type="InterPro" id="IPR006140">
    <property type="entry name" value="D-isomer_DH_NAD-bd"/>
</dbReference>
<evidence type="ECO:0000256" key="3">
    <source>
        <dbReference type="ARBA" id="ARBA00023027"/>
    </source>
</evidence>
<dbReference type="SUPFAM" id="SSF52283">
    <property type="entry name" value="Formate/glycerate dehydrogenase catalytic domain-like"/>
    <property type="match status" value="1"/>
</dbReference>
<evidence type="ECO:0000313" key="7">
    <source>
        <dbReference type="EMBL" id="UUX58827.1"/>
    </source>
</evidence>
<accession>A0AA95BRR8</accession>
<dbReference type="Proteomes" id="UP001060018">
    <property type="component" value="Chromosome"/>
</dbReference>
<dbReference type="Gene3D" id="3.40.50.720">
    <property type="entry name" value="NAD(P)-binding Rossmann-like Domain"/>
    <property type="match status" value="2"/>
</dbReference>
<proteinExistence type="inferred from homology"/>
<feature type="domain" description="D-isomer specific 2-hydroxyacid dehydrogenase NAD-binding" evidence="6">
    <location>
        <begin position="114"/>
        <end position="283"/>
    </location>
</feature>
<evidence type="ECO:0000256" key="4">
    <source>
        <dbReference type="RuleBase" id="RU003719"/>
    </source>
</evidence>
<dbReference type="Pfam" id="PF00389">
    <property type="entry name" value="2-Hacid_dh"/>
    <property type="match status" value="1"/>
</dbReference>
<dbReference type="InterPro" id="IPR006139">
    <property type="entry name" value="D-isomer_2_OHA_DH_cat_dom"/>
</dbReference>
<dbReference type="PANTHER" id="PTHR42789:SF1">
    <property type="entry name" value="D-ISOMER SPECIFIC 2-HYDROXYACID DEHYDROGENASE FAMILY PROTEIN (AFU_ORTHOLOGUE AFUA_6G10090)"/>
    <property type="match status" value="1"/>
</dbReference>
<dbReference type="PROSITE" id="PS00671">
    <property type="entry name" value="D_2_HYDROXYACID_DH_3"/>
    <property type="match status" value="1"/>
</dbReference>
<dbReference type="InterPro" id="IPR050857">
    <property type="entry name" value="D-2-hydroxyacid_DH"/>
</dbReference>
<evidence type="ECO:0000256" key="2">
    <source>
        <dbReference type="ARBA" id="ARBA00023002"/>
    </source>
</evidence>
<dbReference type="Pfam" id="PF02826">
    <property type="entry name" value="2-Hacid_dh_C"/>
    <property type="match status" value="1"/>
</dbReference>
<dbReference type="PANTHER" id="PTHR42789">
    <property type="entry name" value="D-ISOMER SPECIFIC 2-HYDROXYACID DEHYDROGENASE FAMILY PROTEIN (AFU_ORTHOLOGUE AFUA_6G10090)"/>
    <property type="match status" value="1"/>
</dbReference>
<name>A0AA95BRR8_9MICC</name>
<dbReference type="AlphaFoldDB" id="A0AA95BRR8"/>
<keyword evidence="3" id="KW-0520">NAD</keyword>
<sequence length="315" mass="33020">MNSENRIVITTDYLRPGDDVDQLLKSHGYCPHYMPHSGPRSEAERSDLLAGAVGAIIASEPITENMIATAGNLKVIARSGVGYDSVDLQAATKHQVAVCSTPGVNHHAVAELALGLMLSMARQIHRVIPEVAAGNWPRTAGTELRGKTLGIIGYGPSGQALATLGLALGMQVVVHTSHPQPPVSAVSFQDLQATAQAADYLSLHSRPTGAGPLVDALLLSQMKPSAVLINTARGSLVDESALLEAVNNGVIAGAALDVVNEEPLPASHPLRGQERILVFSHLAGQTLEARQRAGMMAAESVIAVLEGRKPVHQVN</sequence>
<dbReference type="InterPro" id="IPR036291">
    <property type="entry name" value="NAD(P)-bd_dom_sf"/>
</dbReference>
<reference evidence="7" key="1">
    <citation type="journal article" date="2022" name="Pest Manag. Sci.">
        <title>Glutamicibacter halophytocola-mediated host fitness of potato tuber moth on Solanaceae crops.</title>
        <authorList>
            <person name="Wang W."/>
            <person name="Xiao G."/>
            <person name="Du G."/>
            <person name="Chang L."/>
            <person name="Yang Y."/>
            <person name="Ye J."/>
            <person name="Chen B."/>
        </authorList>
    </citation>
    <scope>NUCLEOTIDE SEQUENCE</scope>
    <source>
        <strain evidence="7">S2</strain>
    </source>
</reference>
<dbReference type="CDD" id="cd12172">
    <property type="entry name" value="PGDH_like_2"/>
    <property type="match status" value="1"/>
</dbReference>
<keyword evidence="2 4" id="KW-0560">Oxidoreductase</keyword>
<protein>
    <submittedName>
        <fullName evidence="7">Phosphoglycerate dehydrogenase</fullName>
    </submittedName>
</protein>
<evidence type="ECO:0000313" key="8">
    <source>
        <dbReference type="Proteomes" id="UP001060018"/>
    </source>
</evidence>
<comment type="similarity">
    <text evidence="1 4">Belongs to the D-isomer specific 2-hydroxyacid dehydrogenase family.</text>
</comment>
<feature type="domain" description="D-isomer specific 2-hydroxyacid dehydrogenase catalytic" evidence="5">
    <location>
        <begin position="37"/>
        <end position="315"/>
    </location>
</feature>
<evidence type="ECO:0000256" key="1">
    <source>
        <dbReference type="ARBA" id="ARBA00005854"/>
    </source>
</evidence>